<accession>A0A2P2NW59</accession>
<name>A0A2P2NW59_RHIMU</name>
<sequence>MCNNCRMLYPFGRNWSTRGTTRTNSEPMLVRRSQI</sequence>
<dbReference type="AlphaFoldDB" id="A0A2P2NW59"/>
<evidence type="ECO:0000313" key="1">
    <source>
        <dbReference type="EMBL" id="MBX46693.1"/>
    </source>
</evidence>
<organism evidence="1">
    <name type="scientific">Rhizophora mucronata</name>
    <name type="common">Asiatic mangrove</name>
    <dbReference type="NCBI Taxonomy" id="61149"/>
    <lineage>
        <taxon>Eukaryota</taxon>
        <taxon>Viridiplantae</taxon>
        <taxon>Streptophyta</taxon>
        <taxon>Embryophyta</taxon>
        <taxon>Tracheophyta</taxon>
        <taxon>Spermatophyta</taxon>
        <taxon>Magnoliopsida</taxon>
        <taxon>eudicotyledons</taxon>
        <taxon>Gunneridae</taxon>
        <taxon>Pentapetalae</taxon>
        <taxon>rosids</taxon>
        <taxon>fabids</taxon>
        <taxon>Malpighiales</taxon>
        <taxon>Rhizophoraceae</taxon>
        <taxon>Rhizophora</taxon>
    </lineage>
</organism>
<protein>
    <submittedName>
        <fullName evidence="1">Uncharacterized protein</fullName>
    </submittedName>
</protein>
<reference evidence="1" key="1">
    <citation type="submission" date="2018-02" db="EMBL/GenBank/DDBJ databases">
        <title>Rhizophora mucronata_Transcriptome.</title>
        <authorList>
            <person name="Meera S.P."/>
            <person name="Sreeshan A."/>
            <person name="Augustine A."/>
        </authorList>
    </citation>
    <scope>NUCLEOTIDE SEQUENCE</scope>
    <source>
        <tissue evidence="1">Leaf</tissue>
    </source>
</reference>
<proteinExistence type="predicted"/>
<dbReference type="EMBL" id="GGEC01066209">
    <property type="protein sequence ID" value="MBX46693.1"/>
    <property type="molecule type" value="Transcribed_RNA"/>
</dbReference>